<feature type="compositionally biased region" description="Basic residues" evidence="1">
    <location>
        <begin position="248"/>
        <end position="259"/>
    </location>
</feature>
<feature type="transmembrane region" description="Helical" evidence="2">
    <location>
        <begin position="270"/>
        <end position="292"/>
    </location>
</feature>
<dbReference type="InterPro" id="IPR011723">
    <property type="entry name" value="Znf/thioredoxin_put"/>
</dbReference>
<name>A0A285PNT7_9HYPH</name>
<feature type="domain" description="Zinc finger/thioredoxin putative" evidence="3">
    <location>
        <begin position="1"/>
        <end position="35"/>
    </location>
</feature>
<feature type="region of interest" description="Disordered" evidence="1">
    <location>
        <begin position="234"/>
        <end position="262"/>
    </location>
</feature>
<feature type="compositionally biased region" description="Acidic residues" evidence="1">
    <location>
        <begin position="121"/>
        <end position="132"/>
    </location>
</feature>
<dbReference type="EMBL" id="OBEL01000009">
    <property type="protein sequence ID" value="SNZ21571.1"/>
    <property type="molecule type" value="Genomic_DNA"/>
</dbReference>
<evidence type="ECO:0000313" key="4">
    <source>
        <dbReference type="EMBL" id="SNZ21571.1"/>
    </source>
</evidence>
<keyword evidence="2" id="KW-0812">Transmembrane</keyword>
<dbReference type="OrthoDB" id="7159357at2"/>
<evidence type="ECO:0000256" key="2">
    <source>
        <dbReference type="SAM" id="Phobius"/>
    </source>
</evidence>
<evidence type="ECO:0000313" key="5">
    <source>
        <dbReference type="Proteomes" id="UP000219439"/>
    </source>
</evidence>
<dbReference type="AlphaFoldDB" id="A0A285PNT7"/>
<reference evidence="4 5" key="1">
    <citation type="submission" date="2017-09" db="EMBL/GenBank/DDBJ databases">
        <authorList>
            <person name="Ehlers B."/>
            <person name="Leendertz F.H."/>
        </authorList>
    </citation>
    <scope>NUCLEOTIDE SEQUENCE [LARGE SCALE GENOMIC DNA]</scope>
    <source>
        <strain evidence="4 5">DSM 18289</strain>
    </source>
</reference>
<dbReference type="RefSeq" id="WP_097155947.1">
    <property type="nucleotide sequence ID" value="NZ_OBEL01000009.1"/>
</dbReference>
<sequence length="409" mass="42992">MKITCPNCTTSYQVPDNYLGENGRKVRCANCGDTWLAKSEADDAKSLEQALDTSQDDVKNMVSGGEEQSQDNIDALFDSASGAGEDQSQDDIDALFDSPSGGGDDQSQDDIDALFDSPSDGGEDQSQDDIDALFDSPSGGGDDQSQDDIDALFDSPSDGGEEQSQGDIDALFDNPSDSGEEQSQGDIDALFGEDDSAPEIDVTQAAMSERSDQDSPVVDMMDADAFEAQKAVAKGKGKTGQDIESAVRKKRHSKGRAKNKTAGDGKNDRLYWLSGGGALVASLMLIVGFFAMPATFVRLSPDFAGLYSMLGMEVNLSGVSLRGVSARLQQKSGTPVISVEADLVNAGGEPVLLPKVELSVLGKDGIELYSWSLEPEGVGLGPGESKTVSSQVAAPVQAKQISLRVTPSK</sequence>
<evidence type="ECO:0000256" key="1">
    <source>
        <dbReference type="SAM" id="MobiDB-lite"/>
    </source>
</evidence>
<evidence type="ECO:0000259" key="3">
    <source>
        <dbReference type="Pfam" id="PF13717"/>
    </source>
</evidence>
<keyword evidence="2" id="KW-1133">Transmembrane helix</keyword>
<dbReference type="NCBIfam" id="TIGR02098">
    <property type="entry name" value="MJ0042_CXXC"/>
    <property type="match status" value="1"/>
</dbReference>
<dbReference type="Proteomes" id="UP000219439">
    <property type="component" value="Unassembled WGS sequence"/>
</dbReference>
<accession>A0A285PNT7</accession>
<proteinExistence type="predicted"/>
<keyword evidence="2" id="KW-0472">Membrane</keyword>
<dbReference type="Pfam" id="PF13717">
    <property type="entry name" value="Zn_ribbon_4"/>
    <property type="match status" value="1"/>
</dbReference>
<keyword evidence="5" id="KW-1185">Reference proteome</keyword>
<organism evidence="4 5">
    <name type="scientific">Cohaesibacter gelatinilyticus</name>
    <dbReference type="NCBI Taxonomy" id="372072"/>
    <lineage>
        <taxon>Bacteria</taxon>
        <taxon>Pseudomonadati</taxon>
        <taxon>Pseudomonadota</taxon>
        <taxon>Alphaproteobacteria</taxon>
        <taxon>Hyphomicrobiales</taxon>
        <taxon>Cohaesibacteraceae</taxon>
    </lineage>
</organism>
<protein>
    <submittedName>
        <fullName evidence="4">MJ0042 family finger-like domain-containing protein</fullName>
    </submittedName>
</protein>
<feature type="compositionally biased region" description="Polar residues" evidence="1">
    <location>
        <begin position="175"/>
        <end position="185"/>
    </location>
</feature>
<feature type="region of interest" description="Disordered" evidence="1">
    <location>
        <begin position="46"/>
        <end position="192"/>
    </location>
</feature>
<gene>
    <name evidence="4" type="ORF">SAMN06265368_4694</name>
</gene>